<feature type="region of interest" description="Interaction with substrate tRNA" evidence="10">
    <location>
        <begin position="163"/>
        <end position="167"/>
    </location>
</feature>
<evidence type="ECO:0000256" key="13">
    <source>
        <dbReference type="RuleBase" id="RU003785"/>
    </source>
</evidence>
<evidence type="ECO:0000256" key="1">
    <source>
        <dbReference type="ARBA" id="ARBA00001946"/>
    </source>
</evidence>
<dbReference type="EC" id="2.5.1.75" evidence="10"/>
<dbReference type="SUPFAM" id="SSF52540">
    <property type="entry name" value="P-loop containing nucleoside triphosphate hydrolases"/>
    <property type="match status" value="2"/>
</dbReference>
<dbReference type="HAMAP" id="MF_00185">
    <property type="entry name" value="IPP_trans"/>
    <property type="match status" value="1"/>
</dbReference>
<evidence type="ECO:0000256" key="8">
    <source>
        <dbReference type="ARBA" id="ARBA00022842"/>
    </source>
</evidence>
<evidence type="ECO:0000256" key="6">
    <source>
        <dbReference type="ARBA" id="ARBA00022741"/>
    </source>
</evidence>
<dbReference type="EMBL" id="JAVRDO010000004">
    <property type="protein sequence ID" value="MDX9687125.1"/>
    <property type="molecule type" value="Genomic_DNA"/>
</dbReference>
<organism evidence="14 15">
    <name type="scientific">Halopseudomonas formosensis</name>
    <dbReference type="NCBI Taxonomy" id="1002526"/>
    <lineage>
        <taxon>Bacteria</taxon>
        <taxon>Pseudomonadati</taxon>
        <taxon>Pseudomonadota</taxon>
        <taxon>Gammaproteobacteria</taxon>
        <taxon>Pseudomonadales</taxon>
        <taxon>Pseudomonadaceae</taxon>
        <taxon>Halopseudomonas</taxon>
    </lineage>
</organism>
<comment type="caution">
    <text evidence="14">The sequence shown here is derived from an EMBL/GenBank/DDBJ whole genome shotgun (WGS) entry which is preliminary data.</text>
</comment>
<gene>
    <name evidence="10 14" type="primary">miaA</name>
    <name evidence="14" type="ORF">RED13_001547</name>
</gene>
<dbReference type="GO" id="GO:0052381">
    <property type="term" value="F:tRNA dimethylallyltransferase activity"/>
    <property type="evidence" value="ECO:0007669"/>
    <property type="project" value="UniProtKB-EC"/>
</dbReference>
<evidence type="ECO:0000313" key="15">
    <source>
        <dbReference type="Proteomes" id="UP001281217"/>
    </source>
</evidence>
<protein>
    <recommendedName>
        <fullName evidence="10">tRNA dimethylallyltransferase</fullName>
        <ecNumber evidence="10">2.5.1.75</ecNumber>
    </recommendedName>
    <alternativeName>
        <fullName evidence="10">Dimethylallyl diphosphate:tRNA dimethylallyltransferase</fullName>
        <shortName evidence="10">DMAPP:tRNA dimethylallyltransferase</shortName>
        <shortName evidence="10">DMATase</shortName>
    </alternativeName>
    <alternativeName>
        <fullName evidence="10">Isopentenyl-diphosphate:tRNA isopentenyltransferase</fullName>
        <shortName evidence="10">IPP transferase</shortName>
        <shortName evidence="10">IPPT</shortName>
        <shortName evidence="10">IPTase</shortName>
    </alternativeName>
</protein>
<comment type="function">
    <text evidence="2 10 12">Catalyzes the transfer of a dimethylallyl group onto the adenine at position 37 in tRNAs that read codons beginning with uridine, leading to the formation of N6-(dimethylallyl)adenosine (i(6)A).</text>
</comment>
<feature type="region of interest" description="Interaction with substrate tRNA" evidence="10">
    <location>
        <begin position="39"/>
        <end position="42"/>
    </location>
</feature>
<comment type="caution">
    <text evidence="10">Lacks conserved residue(s) required for the propagation of feature annotation.</text>
</comment>
<proteinExistence type="inferred from homology"/>
<evidence type="ECO:0000256" key="3">
    <source>
        <dbReference type="ARBA" id="ARBA00005842"/>
    </source>
</evidence>
<evidence type="ECO:0000256" key="10">
    <source>
        <dbReference type="HAMAP-Rule" id="MF_00185"/>
    </source>
</evidence>
<feature type="binding site" evidence="10">
    <location>
        <begin position="14"/>
        <end position="21"/>
    </location>
    <ligand>
        <name>ATP</name>
        <dbReference type="ChEBI" id="CHEBI:30616"/>
    </ligand>
</feature>
<comment type="catalytic activity">
    <reaction evidence="9 10 11">
        <text>adenosine(37) in tRNA + dimethylallyl diphosphate = N(6)-dimethylallyladenosine(37) in tRNA + diphosphate</text>
        <dbReference type="Rhea" id="RHEA:26482"/>
        <dbReference type="Rhea" id="RHEA-COMP:10162"/>
        <dbReference type="Rhea" id="RHEA-COMP:10375"/>
        <dbReference type="ChEBI" id="CHEBI:33019"/>
        <dbReference type="ChEBI" id="CHEBI:57623"/>
        <dbReference type="ChEBI" id="CHEBI:74411"/>
        <dbReference type="ChEBI" id="CHEBI:74415"/>
        <dbReference type="EC" id="2.5.1.75"/>
    </reaction>
</comment>
<dbReference type="Proteomes" id="UP001281217">
    <property type="component" value="Unassembled WGS sequence"/>
</dbReference>
<dbReference type="RefSeq" id="WP_320331019.1">
    <property type="nucleotide sequence ID" value="NZ_JAVRDO010000004.1"/>
</dbReference>
<feature type="binding site" evidence="10">
    <location>
        <begin position="16"/>
        <end position="21"/>
    </location>
    <ligand>
        <name>substrate</name>
    </ligand>
</feature>
<comment type="similarity">
    <text evidence="3 10 13">Belongs to the IPP transferase family.</text>
</comment>
<evidence type="ECO:0000256" key="4">
    <source>
        <dbReference type="ARBA" id="ARBA00022679"/>
    </source>
</evidence>
<keyword evidence="8 10" id="KW-0460">Magnesium</keyword>
<dbReference type="Gene3D" id="3.40.50.300">
    <property type="entry name" value="P-loop containing nucleotide triphosphate hydrolases"/>
    <property type="match status" value="1"/>
</dbReference>
<sequence length="324" mass="36267">MTSPASPTVICLMGPTAAGKTDLALHLAEHLPCELISVDSALVYRGMDIGTAKPDAATLARYPHHLVDILDPVEAYSAARFRVDAQALITDILERGRIPLLVGGTMLYFKALAGGLAQMPSADPQVRQRIEAMAAAAGWEAVHGELAKVDPQAAQRIHPNDPQRIQRAYEVFLLTGVPLSEWHRRQALENAESSATGRPNMSYTTRYVAVAPRERHILHERIALRFQQMMEQGFLAEVEALHARGDLDVSMPSIRAVGYRQAWDYLEGRLSLEEMVERGVIATRQLAKRQFTWLRGWHEEIEWFDSLDPKRSDKLLKHLRTIAI</sequence>
<feature type="site" description="Interaction with substrate tRNA" evidence="10">
    <location>
        <position position="105"/>
    </location>
</feature>
<keyword evidence="7 10" id="KW-0067">ATP-binding</keyword>
<evidence type="ECO:0000256" key="2">
    <source>
        <dbReference type="ARBA" id="ARBA00003213"/>
    </source>
</evidence>
<dbReference type="Gene3D" id="1.10.20.140">
    <property type="match status" value="1"/>
</dbReference>
<evidence type="ECO:0000256" key="11">
    <source>
        <dbReference type="RuleBase" id="RU003783"/>
    </source>
</evidence>
<comment type="cofactor">
    <cofactor evidence="1 10">
        <name>Mg(2+)</name>
        <dbReference type="ChEBI" id="CHEBI:18420"/>
    </cofactor>
</comment>
<evidence type="ECO:0000256" key="9">
    <source>
        <dbReference type="ARBA" id="ARBA00049563"/>
    </source>
</evidence>
<dbReference type="PANTHER" id="PTHR11088:SF60">
    <property type="entry name" value="TRNA DIMETHYLALLYLTRANSFERASE"/>
    <property type="match status" value="1"/>
</dbReference>
<evidence type="ECO:0000256" key="7">
    <source>
        <dbReference type="ARBA" id="ARBA00022840"/>
    </source>
</evidence>
<comment type="subunit">
    <text evidence="10">Monomer.</text>
</comment>
<keyword evidence="6 10" id="KW-0547">Nucleotide-binding</keyword>
<dbReference type="Pfam" id="PF01715">
    <property type="entry name" value="IPPT"/>
    <property type="match status" value="1"/>
</dbReference>
<evidence type="ECO:0000313" key="14">
    <source>
        <dbReference type="EMBL" id="MDX9687125.1"/>
    </source>
</evidence>
<dbReference type="PANTHER" id="PTHR11088">
    <property type="entry name" value="TRNA DIMETHYLALLYLTRANSFERASE"/>
    <property type="match status" value="1"/>
</dbReference>
<dbReference type="InterPro" id="IPR027417">
    <property type="entry name" value="P-loop_NTPase"/>
</dbReference>
<reference evidence="15" key="1">
    <citation type="submission" date="2023-07" db="EMBL/GenBank/DDBJ databases">
        <authorList>
            <person name="de Witt J."/>
        </authorList>
    </citation>
    <scope>NUCLEOTIDE SEQUENCE [LARGE SCALE GENOMIC DNA]</scope>
    <source>
        <strain evidence="15">FZJ</strain>
    </source>
</reference>
<keyword evidence="15" id="KW-1185">Reference proteome</keyword>
<name>A0ABU5BXT6_9GAMM</name>
<feature type="site" description="Interaction with substrate tRNA" evidence="10">
    <location>
        <position position="127"/>
    </location>
</feature>
<evidence type="ECO:0000256" key="12">
    <source>
        <dbReference type="RuleBase" id="RU003784"/>
    </source>
</evidence>
<evidence type="ECO:0000256" key="5">
    <source>
        <dbReference type="ARBA" id="ARBA00022694"/>
    </source>
</evidence>
<dbReference type="InterPro" id="IPR018022">
    <property type="entry name" value="IPT"/>
</dbReference>
<keyword evidence="5 10" id="KW-0819">tRNA processing</keyword>
<dbReference type="NCBIfam" id="TIGR00174">
    <property type="entry name" value="miaA"/>
    <property type="match status" value="1"/>
</dbReference>
<accession>A0ABU5BXT6</accession>
<keyword evidence="4 10" id="KW-0808">Transferase</keyword>
<dbReference type="InterPro" id="IPR039657">
    <property type="entry name" value="Dimethylallyltransferase"/>
</dbReference>